<dbReference type="PROSITE" id="PS00137">
    <property type="entry name" value="SUBTILASE_HIS"/>
    <property type="match status" value="1"/>
</dbReference>
<feature type="region of interest" description="Disordered" evidence="7">
    <location>
        <begin position="385"/>
        <end position="404"/>
    </location>
</feature>
<evidence type="ECO:0000313" key="11">
    <source>
        <dbReference type="Proteomes" id="UP001597534"/>
    </source>
</evidence>
<evidence type="ECO:0000259" key="8">
    <source>
        <dbReference type="Pfam" id="PF00082"/>
    </source>
</evidence>
<feature type="active site" description="Charge relay system" evidence="5">
    <location>
        <position position="176"/>
    </location>
</feature>
<dbReference type="EMBL" id="JBHUPC010000013">
    <property type="protein sequence ID" value="MFD2892179.1"/>
    <property type="molecule type" value="Genomic_DNA"/>
</dbReference>
<evidence type="ECO:0000256" key="7">
    <source>
        <dbReference type="SAM" id="MobiDB-lite"/>
    </source>
</evidence>
<gene>
    <name evidence="10" type="ORF">ACFS5J_09165</name>
</gene>
<keyword evidence="11" id="KW-1185">Reference proteome</keyword>
<reference evidence="11" key="1">
    <citation type="journal article" date="2019" name="Int. J. Syst. Evol. Microbiol.">
        <title>The Global Catalogue of Microorganisms (GCM) 10K type strain sequencing project: providing services to taxonomists for standard genome sequencing and annotation.</title>
        <authorList>
            <consortium name="The Broad Institute Genomics Platform"/>
            <consortium name="The Broad Institute Genome Sequencing Center for Infectious Disease"/>
            <person name="Wu L."/>
            <person name="Ma J."/>
        </authorList>
    </citation>
    <scope>NUCLEOTIDE SEQUENCE [LARGE SCALE GENOMIC DNA]</scope>
    <source>
        <strain evidence="11">KCTC 22671</strain>
    </source>
</reference>
<evidence type="ECO:0000256" key="6">
    <source>
        <dbReference type="RuleBase" id="RU003355"/>
    </source>
</evidence>
<evidence type="ECO:0000256" key="1">
    <source>
        <dbReference type="ARBA" id="ARBA00011073"/>
    </source>
</evidence>
<dbReference type="InterPro" id="IPR037045">
    <property type="entry name" value="S8pro/Inhibitor_I9_sf"/>
</dbReference>
<dbReference type="InterPro" id="IPR023828">
    <property type="entry name" value="Peptidase_S8_Ser-AS"/>
</dbReference>
<organism evidence="10 11">
    <name type="scientific">Flavobacterium chuncheonense</name>
    <dbReference type="NCBI Taxonomy" id="2026653"/>
    <lineage>
        <taxon>Bacteria</taxon>
        <taxon>Pseudomonadati</taxon>
        <taxon>Bacteroidota</taxon>
        <taxon>Flavobacteriia</taxon>
        <taxon>Flavobacteriales</taxon>
        <taxon>Flavobacteriaceae</taxon>
        <taxon>Flavobacterium</taxon>
    </lineage>
</organism>
<dbReference type="InterPro" id="IPR022398">
    <property type="entry name" value="Peptidase_S8_His-AS"/>
</dbReference>
<comment type="caution">
    <text evidence="10">The sequence shown here is derived from an EMBL/GenBank/DDBJ whole genome shotgun (WGS) entry which is preliminary data.</text>
</comment>
<dbReference type="Proteomes" id="UP001597534">
    <property type="component" value="Unassembled WGS sequence"/>
</dbReference>
<proteinExistence type="inferred from homology"/>
<dbReference type="PROSITE" id="PS51257">
    <property type="entry name" value="PROKAR_LIPOPROTEIN"/>
    <property type="match status" value="1"/>
</dbReference>
<feature type="domain" description="Peptidase S8/S53" evidence="8">
    <location>
        <begin position="174"/>
        <end position="380"/>
    </location>
</feature>
<dbReference type="PROSITE" id="PS51892">
    <property type="entry name" value="SUBTILASE"/>
    <property type="match status" value="1"/>
</dbReference>
<protein>
    <submittedName>
        <fullName evidence="10">S8 family peptidase</fullName>
        <ecNumber evidence="10">3.4.-.-</ecNumber>
    </submittedName>
</protein>
<dbReference type="PRINTS" id="PR00723">
    <property type="entry name" value="SUBTILISIN"/>
</dbReference>
<dbReference type="PROSITE" id="PS00138">
    <property type="entry name" value="SUBTILASE_SER"/>
    <property type="match status" value="1"/>
</dbReference>
<evidence type="ECO:0000313" key="10">
    <source>
        <dbReference type="EMBL" id="MFD2892179.1"/>
    </source>
</evidence>
<sequence length="404" mass="41924">MKKSNLAIAFSTLILACSCSDDTTENVLQNDTNAVVNQNTLNRETFRTVPIEGSYIVVYKDNVFSNILNRATEKSDVINKTSNVLGRYKVGNQNVSHYYSKTVKGFAVKLNEQQLAELKLDPNVAYIEQDQMITYAPPSGKPGGGGGSTSGQVIPYGTTRVGGGNTTSTRTAWVIDSGIDLDHPDLNVDVTRSVSFLTGSPSNTSPDDQNGHGTHVAGTIAAIDNNIGTVGVAPGSTVVAVRVLDRRGSGSISGVIAGVEYVRNNGAANDVANMSLGGGISQTLDNAVINATSGGVKFVLAAGNESDDANNHSPARANGNNIYTISAMDVNDNFAGFSNYGTPVDYCAPGVSIQSTWKDGGYNTISGTSMAAPHAAGVLLLGNPSTDGTVNGDPDGSADPIIHT</sequence>
<name>A0ABW5YP19_9FLAO</name>
<feature type="domain" description="Inhibitor I9" evidence="9">
    <location>
        <begin position="54"/>
        <end position="134"/>
    </location>
</feature>
<evidence type="ECO:0000256" key="5">
    <source>
        <dbReference type="PROSITE-ProRule" id="PRU01240"/>
    </source>
</evidence>
<dbReference type="PROSITE" id="PS00136">
    <property type="entry name" value="SUBTILASE_ASP"/>
    <property type="match status" value="1"/>
</dbReference>
<dbReference type="InterPro" id="IPR015500">
    <property type="entry name" value="Peptidase_S8_subtilisin-rel"/>
</dbReference>
<feature type="active site" description="Charge relay system" evidence="5">
    <location>
        <position position="369"/>
    </location>
</feature>
<dbReference type="InterPro" id="IPR034193">
    <property type="entry name" value="PCSK9_ProteinaseK-like"/>
</dbReference>
<dbReference type="InterPro" id="IPR010259">
    <property type="entry name" value="S8pro/Inhibitor_I9"/>
</dbReference>
<dbReference type="EC" id="3.4.-.-" evidence="10"/>
<dbReference type="InterPro" id="IPR036852">
    <property type="entry name" value="Peptidase_S8/S53_dom_sf"/>
</dbReference>
<dbReference type="RefSeq" id="WP_379811813.1">
    <property type="nucleotide sequence ID" value="NZ_JBHUPC010000013.1"/>
</dbReference>
<dbReference type="SUPFAM" id="SSF54897">
    <property type="entry name" value="Protease propeptides/inhibitors"/>
    <property type="match status" value="1"/>
</dbReference>
<dbReference type="Pfam" id="PF00082">
    <property type="entry name" value="Peptidase_S8"/>
    <property type="match status" value="1"/>
</dbReference>
<keyword evidence="4 5" id="KW-0720">Serine protease</keyword>
<feature type="active site" description="Charge relay system" evidence="5">
    <location>
        <position position="212"/>
    </location>
</feature>
<comment type="similarity">
    <text evidence="1 5 6">Belongs to the peptidase S8 family.</text>
</comment>
<dbReference type="Gene3D" id="3.30.70.80">
    <property type="entry name" value="Peptidase S8 propeptide/proteinase inhibitor I9"/>
    <property type="match status" value="1"/>
</dbReference>
<keyword evidence="3 5" id="KW-0378">Hydrolase</keyword>
<accession>A0ABW5YP19</accession>
<dbReference type="PANTHER" id="PTHR43806:SF11">
    <property type="entry name" value="CEREVISIN-RELATED"/>
    <property type="match status" value="1"/>
</dbReference>
<evidence type="ECO:0000256" key="2">
    <source>
        <dbReference type="ARBA" id="ARBA00022670"/>
    </source>
</evidence>
<evidence type="ECO:0000259" key="9">
    <source>
        <dbReference type="Pfam" id="PF05922"/>
    </source>
</evidence>
<dbReference type="InterPro" id="IPR050131">
    <property type="entry name" value="Peptidase_S8_subtilisin-like"/>
</dbReference>
<dbReference type="Gene3D" id="3.40.50.200">
    <property type="entry name" value="Peptidase S8/S53 domain"/>
    <property type="match status" value="1"/>
</dbReference>
<dbReference type="GO" id="GO:0016787">
    <property type="term" value="F:hydrolase activity"/>
    <property type="evidence" value="ECO:0007669"/>
    <property type="project" value="UniProtKB-KW"/>
</dbReference>
<dbReference type="Pfam" id="PF05922">
    <property type="entry name" value="Inhibitor_I9"/>
    <property type="match status" value="1"/>
</dbReference>
<keyword evidence="2 5" id="KW-0645">Protease</keyword>
<dbReference type="PANTHER" id="PTHR43806">
    <property type="entry name" value="PEPTIDASE S8"/>
    <property type="match status" value="1"/>
</dbReference>
<dbReference type="SUPFAM" id="SSF52743">
    <property type="entry name" value="Subtilisin-like"/>
    <property type="match status" value="1"/>
</dbReference>
<dbReference type="InterPro" id="IPR023827">
    <property type="entry name" value="Peptidase_S8_Asp-AS"/>
</dbReference>
<dbReference type="InterPro" id="IPR000209">
    <property type="entry name" value="Peptidase_S8/S53_dom"/>
</dbReference>
<evidence type="ECO:0000256" key="4">
    <source>
        <dbReference type="ARBA" id="ARBA00022825"/>
    </source>
</evidence>
<dbReference type="CDD" id="cd04077">
    <property type="entry name" value="Peptidases_S8_PCSK9_ProteinaseK_like"/>
    <property type="match status" value="1"/>
</dbReference>
<evidence type="ECO:0000256" key="3">
    <source>
        <dbReference type="ARBA" id="ARBA00022801"/>
    </source>
</evidence>